<name>A0ACC0V006_9HYPO</name>
<accession>A0ACC0V006</accession>
<dbReference type="Proteomes" id="UP001163324">
    <property type="component" value="Chromosome 5"/>
</dbReference>
<sequence>MAKLEPFRGEYYLWKYLPSAAAAAVFLVLFLIATLAISWRIWRTRTWFCSAFAVGGLFQVIGYAARIVSRNNTAKLMPYAIQNAFILLSPVLFAASVYMTLSRVIRAVGGERHALFRPARLTRVFVAGDVIAMSVQSGAAGLMVVSSLASVGQGIVVAGLAFHVVVFGVFFVAAALFHVRMRRDPAARHIPSRIQWEQLLRALYVSSGLIMGRSIFRMIEFIMGHDGYLLSTEWPLYVFDAVPMLAVMVVFWWRFPSGVQHPSYNRGLGEAASGDSMMSMAGVSADAPRKGEHGAGSGATA</sequence>
<proteinExistence type="predicted"/>
<protein>
    <submittedName>
        <fullName evidence="1">Uncharacterized protein</fullName>
    </submittedName>
</protein>
<organism evidence="1 2">
    <name type="scientific">Trichothecium roseum</name>
    <dbReference type="NCBI Taxonomy" id="47278"/>
    <lineage>
        <taxon>Eukaryota</taxon>
        <taxon>Fungi</taxon>
        <taxon>Dikarya</taxon>
        <taxon>Ascomycota</taxon>
        <taxon>Pezizomycotina</taxon>
        <taxon>Sordariomycetes</taxon>
        <taxon>Hypocreomycetidae</taxon>
        <taxon>Hypocreales</taxon>
        <taxon>Hypocreales incertae sedis</taxon>
        <taxon>Trichothecium</taxon>
    </lineage>
</organism>
<dbReference type="EMBL" id="CM047944">
    <property type="protein sequence ID" value="KAI9899737.1"/>
    <property type="molecule type" value="Genomic_DNA"/>
</dbReference>
<evidence type="ECO:0000313" key="2">
    <source>
        <dbReference type="Proteomes" id="UP001163324"/>
    </source>
</evidence>
<evidence type="ECO:0000313" key="1">
    <source>
        <dbReference type="EMBL" id="KAI9899737.1"/>
    </source>
</evidence>
<reference evidence="1" key="1">
    <citation type="submission" date="2022-10" db="EMBL/GenBank/DDBJ databases">
        <title>Complete Genome of Trichothecium roseum strain YXFP-22015, a Plant Pathogen Isolated from Citrus.</title>
        <authorList>
            <person name="Wang Y."/>
            <person name="Zhu L."/>
        </authorList>
    </citation>
    <scope>NUCLEOTIDE SEQUENCE</scope>
    <source>
        <strain evidence="1">YXFP-22015</strain>
    </source>
</reference>
<comment type="caution">
    <text evidence="1">The sequence shown here is derived from an EMBL/GenBank/DDBJ whole genome shotgun (WGS) entry which is preliminary data.</text>
</comment>
<keyword evidence="2" id="KW-1185">Reference proteome</keyword>
<gene>
    <name evidence="1" type="ORF">N3K66_006198</name>
</gene>